<organism evidence="1">
    <name type="scientific">Zea mays</name>
    <name type="common">Maize</name>
    <dbReference type="NCBI Taxonomy" id="4577"/>
    <lineage>
        <taxon>Eukaryota</taxon>
        <taxon>Viridiplantae</taxon>
        <taxon>Streptophyta</taxon>
        <taxon>Embryophyta</taxon>
        <taxon>Tracheophyta</taxon>
        <taxon>Spermatophyta</taxon>
        <taxon>Magnoliopsida</taxon>
        <taxon>Liliopsida</taxon>
        <taxon>Poales</taxon>
        <taxon>Poaceae</taxon>
        <taxon>PACMAD clade</taxon>
        <taxon>Panicoideae</taxon>
        <taxon>Andropogonodae</taxon>
        <taxon>Andropogoneae</taxon>
        <taxon>Tripsacinae</taxon>
        <taxon>Zea</taxon>
    </lineage>
</organism>
<gene>
    <name evidence="1" type="ORF">ZEAMMB73_Zm00001d029062</name>
</gene>
<feature type="non-terminal residue" evidence="1">
    <location>
        <position position="75"/>
    </location>
</feature>
<protein>
    <submittedName>
        <fullName evidence="1">Vicilin-like seed storage protein</fullName>
    </submittedName>
</protein>
<dbReference type="EMBL" id="CM007647">
    <property type="protein sequence ID" value="ONL97792.1"/>
    <property type="molecule type" value="Genomic_DNA"/>
</dbReference>
<sequence length="75" mass="8596">MGRKGGRKRSHCRWLSSRRRRSELLDLSVLDSWLPQKRARATGKCFYSCYCALSVIVLLVFFFVAPSINKSALCV</sequence>
<dbReference type="AlphaFoldDB" id="A0A1D6K273"/>
<reference evidence="1" key="1">
    <citation type="submission" date="2015-12" db="EMBL/GenBank/DDBJ databases">
        <title>Update maize B73 reference genome by single molecule sequencing technologies.</title>
        <authorList>
            <consortium name="Maize Genome Sequencing Project"/>
            <person name="Ware D."/>
        </authorList>
    </citation>
    <scope>NUCLEOTIDE SEQUENCE [LARGE SCALE GENOMIC DNA]</scope>
    <source>
        <tissue evidence="1">Seedling</tissue>
    </source>
</reference>
<name>A0A1D6K273_MAIZE</name>
<accession>A0A1D6K273</accession>
<evidence type="ECO:0000313" key="1">
    <source>
        <dbReference type="EMBL" id="ONL97792.1"/>
    </source>
</evidence>
<proteinExistence type="predicted"/>